<dbReference type="OrthoDB" id="427480at2759"/>
<dbReference type="EnsemblMetazoa" id="XM_038191467.1">
    <property type="protein sequence ID" value="XP_038047395.1"/>
    <property type="gene ID" value="LOC119721399"/>
</dbReference>
<dbReference type="InterPro" id="IPR045307">
    <property type="entry name" value="ADCK1_dom"/>
</dbReference>
<dbReference type="InterPro" id="IPR004147">
    <property type="entry name" value="ABC1_dom"/>
</dbReference>
<evidence type="ECO:0000256" key="1">
    <source>
        <dbReference type="ARBA" id="ARBA00009670"/>
    </source>
</evidence>
<dbReference type="InterPro" id="IPR051130">
    <property type="entry name" value="Mito_struct-func_regulator"/>
</dbReference>
<sequence length="650" mass="74893">MKAKIYSAKSNVSVYAVQFVLDWAWLDARTGPVFIMTFMALRVGLNIFQKRRPAISSQRLCCKFGKAVGTTFTRTRFNLVKEFSARCHSTGPVPGPTGAKVNQSRWRYVRRTLAGIILLVPVAGLGTYAMLDSTSRRKVYVTGQGFVRFFRTLYIGTYISLDYKWSLWNLDEGSEEYKQAFQTCNERTGDMILNGCLKNRGLYIKLGQVLVTANYVLPKEILMKLSVLHDKALSRDYKELDQLFREDFKCKPDEMFKEFDSKPIAAASLAQVHRAVTHDDQEVAVKVQYINLRDQYHGDFRTLQIMLTLIHWMHPGSINYNEILSDMEEPLAKELDFENEGRNSERCAENLQHLKYIYVPKVHWNLTSKRVLTMEYIHGCKVTNVEQIEEMGIAPADVDAKLIEAFGEQIFRSGFVHADPHPGNIFVRKAKDGKAELVLLDHGLYEELPAKVRLALGRFWRSIILKDEPTMKQSAAEMGIKEYLLFGMMVTQRPINMKARRGLHMTFIVPPEELRKMAKEFHKMNESQTELMMARMNDFILSLPKSLYLIFRNMNTVRSIDRTFGQPVNYLVTMGRCAAGSMFFESEDRTFAGRVRASWHQFIYDFTLRSDQVLNSLTSFVLRLMFRFGWTFPSKPTGSGHDIMDSLRPL</sequence>
<dbReference type="Proteomes" id="UP000887568">
    <property type="component" value="Unplaced"/>
</dbReference>
<keyword evidence="2" id="KW-0812">Transmembrane</keyword>
<dbReference type="CDD" id="cd13969">
    <property type="entry name" value="ADCK1-like"/>
    <property type="match status" value="1"/>
</dbReference>
<feature type="transmembrane region" description="Helical" evidence="2">
    <location>
        <begin position="113"/>
        <end position="131"/>
    </location>
</feature>
<evidence type="ECO:0000313" key="4">
    <source>
        <dbReference type="EnsemblMetazoa" id="XP_038047395.1"/>
    </source>
</evidence>
<dbReference type="OMA" id="MAKTCIK"/>
<accession>A0A913Z943</accession>
<evidence type="ECO:0000256" key="2">
    <source>
        <dbReference type="SAM" id="Phobius"/>
    </source>
</evidence>
<dbReference type="InterPro" id="IPR011009">
    <property type="entry name" value="Kinase-like_dom_sf"/>
</dbReference>
<keyword evidence="2" id="KW-1133">Transmembrane helix</keyword>
<keyword evidence="5" id="KW-1185">Reference proteome</keyword>
<dbReference type="SUPFAM" id="SSF56112">
    <property type="entry name" value="Protein kinase-like (PK-like)"/>
    <property type="match status" value="1"/>
</dbReference>
<comment type="similarity">
    <text evidence="1">Belongs to the protein kinase superfamily. ADCK protein kinase family.</text>
</comment>
<reference evidence="4" key="1">
    <citation type="submission" date="2022-11" db="UniProtKB">
        <authorList>
            <consortium name="EnsemblMetazoa"/>
        </authorList>
    </citation>
    <scope>IDENTIFICATION</scope>
</reference>
<dbReference type="Pfam" id="PF03109">
    <property type="entry name" value="ABC1"/>
    <property type="match status" value="1"/>
</dbReference>
<name>A0A913Z943_PATMI</name>
<dbReference type="PANTHER" id="PTHR43173">
    <property type="entry name" value="ABC1 FAMILY PROTEIN"/>
    <property type="match status" value="1"/>
</dbReference>
<organism evidence="4 5">
    <name type="scientific">Patiria miniata</name>
    <name type="common">Bat star</name>
    <name type="synonym">Asterina miniata</name>
    <dbReference type="NCBI Taxonomy" id="46514"/>
    <lineage>
        <taxon>Eukaryota</taxon>
        <taxon>Metazoa</taxon>
        <taxon>Echinodermata</taxon>
        <taxon>Eleutherozoa</taxon>
        <taxon>Asterozoa</taxon>
        <taxon>Asteroidea</taxon>
        <taxon>Valvatacea</taxon>
        <taxon>Valvatida</taxon>
        <taxon>Asterinidae</taxon>
        <taxon>Patiria</taxon>
    </lineage>
</organism>
<dbReference type="PANTHER" id="PTHR43173:SF28">
    <property type="entry name" value="AARF DOMAIN CONTAINING KINASE 5"/>
    <property type="match status" value="1"/>
</dbReference>
<proteinExistence type="inferred from homology"/>
<dbReference type="RefSeq" id="XP_038047395.1">
    <property type="nucleotide sequence ID" value="XM_038191467.1"/>
</dbReference>
<dbReference type="CTD" id="203054"/>
<dbReference type="GeneID" id="119721399"/>
<protein>
    <recommendedName>
        <fullName evidence="3">ABC1 atypical kinase-like domain-containing protein</fullName>
    </recommendedName>
</protein>
<feature type="domain" description="ABC1 atypical kinase-like" evidence="3">
    <location>
        <begin position="228"/>
        <end position="474"/>
    </location>
</feature>
<evidence type="ECO:0000259" key="3">
    <source>
        <dbReference type="Pfam" id="PF03109"/>
    </source>
</evidence>
<evidence type="ECO:0000313" key="5">
    <source>
        <dbReference type="Proteomes" id="UP000887568"/>
    </source>
</evidence>
<dbReference type="AlphaFoldDB" id="A0A913Z943"/>
<keyword evidence="2" id="KW-0472">Membrane</keyword>